<dbReference type="RefSeq" id="WP_263826884.1">
    <property type="nucleotide sequence ID" value="NZ_JAOWLB010000001.1"/>
</dbReference>
<comment type="caution">
    <text evidence="2">The sequence shown here is derived from an EMBL/GenBank/DDBJ whole genome shotgun (WGS) entry which is preliminary data.</text>
</comment>
<keyword evidence="3" id="KW-1185">Reference proteome</keyword>
<protein>
    <submittedName>
        <fullName evidence="2">Uncharacterized protein</fullName>
    </submittedName>
</protein>
<reference evidence="2 3" key="1">
    <citation type="submission" date="2022-10" db="EMBL/GenBank/DDBJ databases">
        <title>Ruegeria sp. nov., isolated from ocean surface sediments.</title>
        <authorList>
            <person name="He W."/>
            <person name="Xue H.-P."/>
            <person name="Zhang D.-F."/>
        </authorList>
    </citation>
    <scope>NUCLEOTIDE SEQUENCE [LARGE SCALE GENOMIC DNA]</scope>
    <source>
        <strain evidence="2 3">XHP0148</strain>
    </source>
</reference>
<evidence type="ECO:0000313" key="2">
    <source>
        <dbReference type="EMBL" id="MCV2887041.1"/>
    </source>
</evidence>
<accession>A0ABT3AFN8</accession>
<evidence type="ECO:0000256" key="1">
    <source>
        <dbReference type="SAM" id="SignalP"/>
    </source>
</evidence>
<evidence type="ECO:0000313" key="3">
    <source>
        <dbReference type="Proteomes" id="UP001320899"/>
    </source>
</evidence>
<sequence length="174" mass="18616">MKKRLFPVLLLAGFATTPVSAPVSAQTPATFSDTYADFVETLRVRCTGFENGAFDAPAEAVSRTADFNGDGITDPIVEEWRFSCSSSATMFSGGTGGSYVHLFVSQPDGGYSRFEFLAYAAMIVTPQSRPDRPVLLLPQHGANCDVTAEPCYAAYVWSETGRFVSTGGVVEASQ</sequence>
<organism evidence="2 3">
    <name type="scientific">Ruegeria aquimaris</name>
    <dbReference type="NCBI Taxonomy" id="2984333"/>
    <lineage>
        <taxon>Bacteria</taxon>
        <taxon>Pseudomonadati</taxon>
        <taxon>Pseudomonadota</taxon>
        <taxon>Alphaproteobacteria</taxon>
        <taxon>Rhodobacterales</taxon>
        <taxon>Roseobacteraceae</taxon>
        <taxon>Ruegeria</taxon>
    </lineage>
</organism>
<name>A0ABT3AFN8_9RHOB</name>
<feature type="chain" id="PRO_5046428880" evidence="1">
    <location>
        <begin position="22"/>
        <end position="174"/>
    </location>
</feature>
<proteinExistence type="predicted"/>
<dbReference type="Proteomes" id="UP001320899">
    <property type="component" value="Unassembled WGS sequence"/>
</dbReference>
<gene>
    <name evidence="2" type="ORF">OE747_01745</name>
</gene>
<feature type="signal peptide" evidence="1">
    <location>
        <begin position="1"/>
        <end position="21"/>
    </location>
</feature>
<keyword evidence="1" id="KW-0732">Signal</keyword>
<dbReference type="EMBL" id="JAOWLB010000001">
    <property type="protein sequence ID" value="MCV2887041.1"/>
    <property type="molecule type" value="Genomic_DNA"/>
</dbReference>